<dbReference type="EMBL" id="HBGA01125042">
    <property type="protein sequence ID" value="CAD9035008.1"/>
    <property type="molecule type" value="Transcribed_RNA"/>
</dbReference>
<proteinExistence type="predicted"/>
<keyword evidence="1" id="KW-0472">Membrane</keyword>
<keyword evidence="1" id="KW-0812">Transmembrane</keyword>
<accession>A0A7S1J898</accession>
<dbReference type="AlphaFoldDB" id="A0A7S1J898"/>
<keyword evidence="1" id="KW-1133">Transmembrane helix</keyword>
<protein>
    <submittedName>
        <fullName evidence="2">Uncharacterized protein</fullName>
    </submittedName>
</protein>
<gene>
    <name evidence="2" type="ORF">EGYM00392_LOCUS46162</name>
</gene>
<evidence type="ECO:0000313" key="2">
    <source>
        <dbReference type="EMBL" id="CAD9035008.1"/>
    </source>
</evidence>
<feature type="transmembrane region" description="Helical" evidence="1">
    <location>
        <begin position="119"/>
        <end position="138"/>
    </location>
</feature>
<organism evidence="2">
    <name type="scientific">Eutreptiella gymnastica</name>
    <dbReference type="NCBI Taxonomy" id="73025"/>
    <lineage>
        <taxon>Eukaryota</taxon>
        <taxon>Discoba</taxon>
        <taxon>Euglenozoa</taxon>
        <taxon>Euglenida</taxon>
        <taxon>Spirocuta</taxon>
        <taxon>Euglenophyceae</taxon>
        <taxon>Eutreptiales</taxon>
        <taxon>Eutreptiaceae</taxon>
        <taxon>Eutreptiella</taxon>
    </lineage>
</organism>
<name>A0A7S1J898_9EUGL</name>
<sequence>MPLGGAHVAGMLFAVPRSGYVALAANLAVVTATCWALLAPPTQAAAYYIPLHANLQPTPVLALPAAPQWLTTIQGGMTVQTLAATPKGSRQTTQETSVAPEGLSGVLQKVRALPFAQKVFLGIALQVIPWSLFFYLALKLPGG</sequence>
<feature type="transmembrane region" description="Helical" evidence="1">
    <location>
        <begin position="20"/>
        <end position="38"/>
    </location>
</feature>
<evidence type="ECO:0000256" key="1">
    <source>
        <dbReference type="SAM" id="Phobius"/>
    </source>
</evidence>
<reference evidence="2" key="1">
    <citation type="submission" date="2021-01" db="EMBL/GenBank/DDBJ databases">
        <authorList>
            <person name="Corre E."/>
            <person name="Pelletier E."/>
            <person name="Niang G."/>
            <person name="Scheremetjew M."/>
            <person name="Finn R."/>
            <person name="Kale V."/>
            <person name="Holt S."/>
            <person name="Cochrane G."/>
            <person name="Meng A."/>
            <person name="Brown T."/>
            <person name="Cohen L."/>
        </authorList>
    </citation>
    <scope>NUCLEOTIDE SEQUENCE</scope>
    <source>
        <strain evidence="2">NIES-381</strain>
    </source>
</reference>